<dbReference type="EMBL" id="JAFCMP010000539">
    <property type="protein sequence ID" value="KAG5176242.1"/>
    <property type="molecule type" value="Genomic_DNA"/>
</dbReference>
<evidence type="ECO:0000313" key="3">
    <source>
        <dbReference type="Proteomes" id="UP000664859"/>
    </source>
</evidence>
<dbReference type="Proteomes" id="UP000664859">
    <property type="component" value="Unassembled WGS sequence"/>
</dbReference>
<organism evidence="2 3">
    <name type="scientific">Tribonema minus</name>
    <dbReference type="NCBI Taxonomy" id="303371"/>
    <lineage>
        <taxon>Eukaryota</taxon>
        <taxon>Sar</taxon>
        <taxon>Stramenopiles</taxon>
        <taxon>Ochrophyta</taxon>
        <taxon>PX clade</taxon>
        <taxon>Xanthophyceae</taxon>
        <taxon>Tribonematales</taxon>
        <taxon>Tribonemataceae</taxon>
        <taxon>Tribonema</taxon>
    </lineage>
</organism>
<evidence type="ECO:0000313" key="2">
    <source>
        <dbReference type="EMBL" id="KAG5176242.1"/>
    </source>
</evidence>
<reference evidence="2" key="1">
    <citation type="submission" date="2021-02" db="EMBL/GenBank/DDBJ databases">
        <title>First Annotated Genome of the Yellow-green Alga Tribonema minus.</title>
        <authorList>
            <person name="Mahan K.M."/>
        </authorList>
    </citation>
    <scope>NUCLEOTIDE SEQUENCE</scope>
    <source>
        <strain evidence="2">UTEX B ZZ1240</strain>
    </source>
</reference>
<dbReference type="OrthoDB" id="428346at2759"/>
<keyword evidence="3" id="KW-1185">Reference proteome</keyword>
<sequence>MTADPGSGRYLLYEIPAQTTLPQSLLGLTSAFLLAMLSGRALLVQWTKDYEAPGPSDIGGGAGDWDYGANATAVPHDERRSSLEEIFLDPGFWWSWDRFMGRWTGRFERAAAEIDIVVVNVSAEVEALACGDLRRWRVRDQFVKVAGAHYFAPALAVNARHADALFAQLPRDQLFAYLSNWLLRPVPTVMTAVHRFAERYFEDNYVIGLEMSLWQALGEWGTMTAAQQKRFFQEAADATYRATQALRGVMILVVTDDEEALRARLKGQPQDALGAAGIIAITGPRGTGTRRILTELQEVWLLGYADVCIVSPASPTGVVGHARTGRAPIVVAADGGAAHASAATQPCFADLAALRAASCFRPDMLAQLSIDPEVPCVDETGWRRRLGRQRGEGGGQGGLGAVPAGGGAESAVWAAGGAPWTAQLGSSAAHWRGGERAAEVLLPVSQWSGGCGGGGSGGGGSRRGVWAGSPESPWR</sequence>
<gene>
    <name evidence="2" type="ORF">JKP88DRAFT_203159</name>
</gene>
<accession>A0A835YLY2</accession>
<protein>
    <submittedName>
        <fullName evidence="2">Uncharacterized protein</fullName>
    </submittedName>
</protein>
<proteinExistence type="predicted"/>
<evidence type="ECO:0000256" key="1">
    <source>
        <dbReference type="SAM" id="MobiDB-lite"/>
    </source>
</evidence>
<feature type="region of interest" description="Disordered" evidence="1">
    <location>
        <begin position="449"/>
        <end position="475"/>
    </location>
</feature>
<name>A0A835YLY2_9STRA</name>
<comment type="caution">
    <text evidence="2">The sequence shown here is derived from an EMBL/GenBank/DDBJ whole genome shotgun (WGS) entry which is preliminary data.</text>
</comment>
<dbReference type="AlphaFoldDB" id="A0A835YLY2"/>
<feature type="compositionally biased region" description="Gly residues" evidence="1">
    <location>
        <begin position="449"/>
        <end position="462"/>
    </location>
</feature>